<dbReference type="GO" id="GO:0015074">
    <property type="term" value="P:DNA integration"/>
    <property type="evidence" value="ECO:0007669"/>
    <property type="project" value="InterPro"/>
</dbReference>
<dbReference type="PANTHER" id="PTHR37984">
    <property type="entry name" value="PROTEIN CBG26694"/>
    <property type="match status" value="1"/>
</dbReference>
<dbReference type="SUPFAM" id="SSF53098">
    <property type="entry name" value="Ribonuclease H-like"/>
    <property type="match status" value="1"/>
</dbReference>
<keyword evidence="3" id="KW-1185">Reference proteome</keyword>
<sequence length="221" mass="24728">MQHVSVDLFDLKGTTFLVMVDHYLGFPFVAKLRSTSIKTIVDVLLRWFTDVGLPEVIKSDNGPQFRGLFLEFCEKFGVQHETSSPYHPKVNGLAEAGVEAMKTLLSMLDGKFNSEDFKIVLLSWRPTPRADAFSPPYGHFCQTLGIVILRNSCNLHSIKPVWQRPNDRLLMPAMLPCPLWPSATVLLFRIRSLNDGCRALPSSSPWIMGGHTSSSHNNGSL</sequence>
<dbReference type="InterPro" id="IPR050951">
    <property type="entry name" value="Retrovirus_Pol_polyprotein"/>
</dbReference>
<name>A0A553PS41_TIGCA</name>
<evidence type="ECO:0000313" key="2">
    <source>
        <dbReference type="EMBL" id="TRY80499.1"/>
    </source>
</evidence>
<dbReference type="InterPro" id="IPR001584">
    <property type="entry name" value="Integrase_cat-core"/>
</dbReference>
<proteinExistence type="predicted"/>
<evidence type="ECO:0000259" key="1">
    <source>
        <dbReference type="PROSITE" id="PS50994"/>
    </source>
</evidence>
<gene>
    <name evidence="2" type="ORF">TCAL_13164</name>
</gene>
<comment type="caution">
    <text evidence="2">The sequence shown here is derived from an EMBL/GenBank/DDBJ whole genome shotgun (WGS) entry which is preliminary data.</text>
</comment>
<dbReference type="Proteomes" id="UP000318571">
    <property type="component" value="Chromosome 12"/>
</dbReference>
<dbReference type="InterPro" id="IPR036397">
    <property type="entry name" value="RNaseH_sf"/>
</dbReference>
<dbReference type="STRING" id="6832.A0A553PS41"/>
<feature type="domain" description="Integrase catalytic" evidence="1">
    <location>
        <begin position="1"/>
        <end position="108"/>
    </location>
</feature>
<dbReference type="GO" id="GO:0003676">
    <property type="term" value="F:nucleic acid binding"/>
    <property type="evidence" value="ECO:0007669"/>
    <property type="project" value="InterPro"/>
</dbReference>
<accession>A0A553PS41</accession>
<organism evidence="2 3">
    <name type="scientific">Tigriopus californicus</name>
    <name type="common">Marine copepod</name>
    <dbReference type="NCBI Taxonomy" id="6832"/>
    <lineage>
        <taxon>Eukaryota</taxon>
        <taxon>Metazoa</taxon>
        <taxon>Ecdysozoa</taxon>
        <taxon>Arthropoda</taxon>
        <taxon>Crustacea</taxon>
        <taxon>Multicrustacea</taxon>
        <taxon>Hexanauplia</taxon>
        <taxon>Copepoda</taxon>
        <taxon>Harpacticoida</taxon>
        <taxon>Harpacticidae</taxon>
        <taxon>Tigriopus</taxon>
    </lineage>
</organism>
<dbReference type="Gene3D" id="3.30.420.10">
    <property type="entry name" value="Ribonuclease H-like superfamily/Ribonuclease H"/>
    <property type="match status" value="1"/>
</dbReference>
<evidence type="ECO:0000313" key="3">
    <source>
        <dbReference type="Proteomes" id="UP000318571"/>
    </source>
</evidence>
<reference evidence="2 3" key="1">
    <citation type="journal article" date="2018" name="Nat. Ecol. Evol.">
        <title>Genomic signatures of mitonuclear coevolution across populations of Tigriopus californicus.</title>
        <authorList>
            <person name="Barreto F.S."/>
            <person name="Watson E.T."/>
            <person name="Lima T.G."/>
            <person name="Willett C.S."/>
            <person name="Edmands S."/>
            <person name="Li W."/>
            <person name="Burton R.S."/>
        </authorList>
    </citation>
    <scope>NUCLEOTIDE SEQUENCE [LARGE SCALE GENOMIC DNA]</scope>
    <source>
        <strain evidence="2 3">San Diego</strain>
    </source>
</reference>
<dbReference type="EMBL" id="VCGU01000001">
    <property type="protein sequence ID" value="TRY80499.1"/>
    <property type="molecule type" value="Genomic_DNA"/>
</dbReference>
<dbReference type="AlphaFoldDB" id="A0A553PS41"/>
<protein>
    <recommendedName>
        <fullName evidence="1">Integrase catalytic domain-containing protein</fullName>
    </recommendedName>
</protein>
<dbReference type="PANTHER" id="PTHR37984:SF5">
    <property type="entry name" value="PROTEIN NYNRIN-LIKE"/>
    <property type="match status" value="1"/>
</dbReference>
<dbReference type="InterPro" id="IPR012337">
    <property type="entry name" value="RNaseH-like_sf"/>
</dbReference>
<dbReference type="PROSITE" id="PS50994">
    <property type="entry name" value="INTEGRASE"/>
    <property type="match status" value="1"/>
</dbReference>
<dbReference type="Pfam" id="PF00665">
    <property type="entry name" value="rve"/>
    <property type="match status" value="1"/>
</dbReference>